<dbReference type="Proteomes" id="UP000193200">
    <property type="component" value="Unassembled WGS sequence"/>
</dbReference>
<keyword evidence="2" id="KW-0223">Dioxygenase</keyword>
<dbReference type="InParanoid" id="A0A1Y5S0F7"/>
<dbReference type="InterPro" id="IPR008775">
    <property type="entry name" value="Phytyl_CoA_dOase-like"/>
</dbReference>
<accession>A0A1Y5S0F7</accession>
<dbReference type="GO" id="GO:0005506">
    <property type="term" value="F:iron ion binding"/>
    <property type="evidence" value="ECO:0007669"/>
    <property type="project" value="UniProtKB-ARBA"/>
</dbReference>
<dbReference type="Pfam" id="PF05721">
    <property type="entry name" value="PhyH"/>
    <property type="match status" value="1"/>
</dbReference>
<evidence type="ECO:0000313" key="2">
    <source>
        <dbReference type="EMBL" id="SLN29621.1"/>
    </source>
</evidence>
<dbReference type="EMBL" id="FWFR01000001">
    <property type="protein sequence ID" value="SLN29621.1"/>
    <property type="molecule type" value="Genomic_DNA"/>
</dbReference>
<dbReference type="Gene3D" id="2.60.120.620">
    <property type="entry name" value="q2cbj1_9rhob like domain"/>
    <property type="match status" value="1"/>
</dbReference>
<reference evidence="2 3" key="1">
    <citation type="submission" date="2017-03" db="EMBL/GenBank/DDBJ databases">
        <authorList>
            <person name="Afonso C.L."/>
            <person name="Miller P.J."/>
            <person name="Scott M.A."/>
            <person name="Spackman E."/>
            <person name="Goraichik I."/>
            <person name="Dimitrov K.M."/>
            <person name="Suarez D.L."/>
            <person name="Swayne D.E."/>
        </authorList>
    </citation>
    <scope>NUCLEOTIDE SEQUENCE [LARGE SCALE GENOMIC DNA]</scope>
    <source>
        <strain evidence="2 3">CECT 7691</strain>
    </source>
</reference>
<dbReference type="PANTHER" id="PTHR20883:SF48">
    <property type="entry name" value="ECTOINE DIOXYGENASE"/>
    <property type="match status" value="1"/>
</dbReference>
<dbReference type="AlphaFoldDB" id="A0A1Y5S0F7"/>
<sequence length="278" mass="30992">MADDYVRDYRERGFAVIRNVVSAAEIAALAEAFDRVHAQALAHGANYRDGNVYFRLGRDPVNGVIPRLVQWPSYFDDVLAGFRIDRRIGEIMAPLLGRDIKQIINQMHWKPPGAAAEFGLHQDIGFRRPREAYRNPATSYVQSGLAIDPHGPENGAMQVYPGSHRMGEIALPGDGPVMRRTLAPEELTPAGLDPARLETLELAPGDLALWGLYMLHGSGPNRSPTDRRFYLNGYVRATDCDRGEWAFRHGEPCPLGAPQLVHYEELGSRPGPFYEAFE</sequence>
<name>A0A1Y5S0F7_9PROT</name>
<dbReference type="SUPFAM" id="SSF51197">
    <property type="entry name" value="Clavaminate synthase-like"/>
    <property type="match status" value="1"/>
</dbReference>
<dbReference type="RefSeq" id="WP_176244919.1">
    <property type="nucleotide sequence ID" value="NZ_FWFR01000001.1"/>
</dbReference>
<dbReference type="PANTHER" id="PTHR20883">
    <property type="entry name" value="PHYTANOYL-COA DIOXYGENASE DOMAIN CONTAINING 1"/>
    <property type="match status" value="1"/>
</dbReference>
<gene>
    <name evidence="2" type="ORF">OCH7691_01010</name>
</gene>
<protein>
    <submittedName>
        <fullName evidence="2">Phytanoyl-CoA dioxygenase (PhyH)</fullName>
    </submittedName>
</protein>
<dbReference type="GO" id="GO:0016706">
    <property type="term" value="F:2-oxoglutarate-dependent dioxygenase activity"/>
    <property type="evidence" value="ECO:0007669"/>
    <property type="project" value="UniProtKB-ARBA"/>
</dbReference>
<comment type="cofactor">
    <cofactor evidence="1">
        <name>Fe(2+)</name>
        <dbReference type="ChEBI" id="CHEBI:29033"/>
    </cofactor>
</comment>
<evidence type="ECO:0000313" key="3">
    <source>
        <dbReference type="Proteomes" id="UP000193200"/>
    </source>
</evidence>
<keyword evidence="3" id="KW-1185">Reference proteome</keyword>
<keyword evidence="2" id="KW-0560">Oxidoreductase</keyword>
<evidence type="ECO:0000256" key="1">
    <source>
        <dbReference type="ARBA" id="ARBA00001954"/>
    </source>
</evidence>
<organism evidence="2 3">
    <name type="scientific">Oceanibacterium hippocampi</name>
    <dbReference type="NCBI Taxonomy" id="745714"/>
    <lineage>
        <taxon>Bacteria</taxon>
        <taxon>Pseudomonadati</taxon>
        <taxon>Pseudomonadota</taxon>
        <taxon>Alphaproteobacteria</taxon>
        <taxon>Sneathiellales</taxon>
        <taxon>Sneathiellaceae</taxon>
        <taxon>Oceanibacterium</taxon>
    </lineage>
</organism>
<proteinExistence type="predicted"/>